<evidence type="ECO:0000313" key="8">
    <source>
        <dbReference type="Proteomes" id="UP000278807"/>
    </source>
</evidence>
<organism evidence="9">
    <name type="scientific">Rodentolepis nana</name>
    <name type="common">Dwarf tapeworm</name>
    <name type="synonym">Hymenolepis nana</name>
    <dbReference type="NCBI Taxonomy" id="102285"/>
    <lineage>
        <taxon>Eukaryota</taxon>
        <taxon>Metazoa</taxon>
        <taxon>Spiralia</taxon>
        <taxon>Lophotrochozoa</taxon>
        <taxon>Platyhelminthes</taxon>
        <taxon>Cestoda</taxon>
        <taxon>Eucestoda</taxon>
        <taxon>Cyclophyllidea</taxon>
        <taxon>Hymenolepididae</taxon>
        <taxon>Rodentolepis</taxon>
    </lineage>
</organism>
<protein>
    <submittedName>
        <fullName evidence="9">EF-hand domain-containing protein 1</fullName>
    </submittedName>
</protein>
<dbReference type="Pfam" id="PF06565">
    <property type="entry name" value="DM10_dom"/>
    <property type="match status" value="3"/>
</dbReference>
<evidence type="ECO:0000313" key="7">
    <source>
        <dbReference type="EMBL" id="VDO04282.1"/>
    </source>
</evidence>
<dbReference type="AlphaFoldDB" id="A0A0R3TM42"/>
<keyword evidence="8" id="KW-1185">Reference proteome</keyword>
<proteinExistence type="predicted"/>
<sequence>MKKIISPSGCDVLDPLKIRFHRSQTLHYKNGYRVPDPYPTVGIGGYPLKENQLTEDELEEIINYHPILTYTRTSPVPVQEFIPSHVALDKKLLRFYGHFKETVPNSPNERERIRKVTICYYLEDDTMHIYEPIQLNSGLIQGWILKRQKIPKNDVGEFYTWKDLNVNIDIPIYGRTYHLSSCDVFTKDFFESEGMVLNEFDPSEDVNDSKCMGLIKSASNCFELKSRRKFYEADRQVLRFYAVWDDRREMFGDLRKLAILYYLTDGTMEVIEFHSPNDGRDPCPTLIRRHKIPKDRDDIPETFPSVCMELSDKEVKDFYCPNDLMVGKTVVIYGRAFLLYDCDDFTRAWYNMNFGITDFQPIDIGQKVSVASALYLDQYFRNPLEPTEKISCRSTKFKHFNPNEGCEKSLRYGAKLVGAPQNDNSRKFIITYRLVDDMIQIWETPVKNSGVLKPESDKEKPEYYGPRDFYIGAVIDIFGTHFIITEVDKYVLKYAESHRDIFSDDLIENLSSGARLAADPKGNNGSRICKRSTAANIQRSPGDVDQIVDEMSVQFRKLGITDERSLGALFLKYNKGRVGHVDVNGLRGLCRKFQFPEDEDILNRFLDRYGTDGQMTHQEFLAFILNKEKPKINTADACVNSKCCV</sequence>
<dbReference type="GO" id="GO:0007052">
    <property type="term" value="P:mitotic spindle organization"/>
    <property type="evidence" value="ECO:0007669"/>
    <property type="project" value="TreeGrafter"/>
</dbReference>
<keyword evidence="5" id="KW-0966">Cell projection</keyword>
<dbReference type="InterPro" id="IPR011992">
    <property type="entry name" value="EF-hand-dom_pair"/>
</dbReference>
<feature type="domain" description="DM10" evidence="6">
    <location>
        <begin position="234"/>
        <end position="354"/>
    </location>
</feature>
<dbReference type="GO" id="GO:0000281">
    <property type="term" value="P:mitotic cytokinesis"/>
    <property type="evidence" value="ECO:0007669"/>
    <property type="project" value="TreeGrafter"/>
</dbReference>
<accession>A0A0R3TM42</accession>
<dbReference type="OrthoDB" id="10255210at2759"/>
<keyword evidence="3" id="KW-0677">Repeat</keyword>
<dbReference type="STRING" id="102285.A0A0R3TM42"/>
<dbReference type="GO" id="GO:0060285">
    <property type="term" value="P:cilium-dependent cell motility"/>
    <property type="evidence" value="ECO:0007669"/>
    <property type="project" value="TreeGrafter"/>
</dbReference>
<comment type="subcellular location">
    <subcellularLocation>
        <location evidence="1">Cytoplasm</location>
        <location evidence="1">Cytoskeleton</location>
        <location evidence="1">Cilium axoneme</location>
    </subcellularLocation>
</comment>
<gene>
    <name evidence="7" type="ORF">HNAJ_LOCUS8359</name>
</gene>
<dbReference type="GO" id="GO:0043014">
    <property type="term" value="F:alpha-tubulin binding"/>
    <property type="evidence" value="ECO:0007669"/>
    <property type="project" value="TreeGrafter"/>
</dbReference>
<dbReference type="PANTHER" id="PTHR12086:SF9">
    <property type="entry name" value="EF-HAND DOMAIN-CONTAINING PROTEIN 1"/>
    <property type="match status" value="1"/>
</dbReference>
<feature type="domain" description="DM10" evidence="6">
    <location>
        <begin position="89"/>
        <end position="194"/>
    </location>
</feature>
<dbReference type="PANTHER" id="PTHR12086">
    <property type="entry name" value="EF-HAND DOMAIN C-TERMINAL CONTAINING PROTEIN"/>
    <property type="match status" value="1"/>
</dbReference>
<dbReference type="PROSITE" id="PS51336">
    <property type="entry name" value="DM10"/>
    <property type="match status" value="3"/>
</dbReference>
<dbReference type="SUPFAM" id="SSF47473">
    <property type="entry name" value="EF-hand"/>
    <property type="match status" value="1"/>
</dbReference>
<dbReference type="EMBL" id="UZAE01012270">
    <property type="protein sequence ID" value="VDO04282.1"/>
    <property type="molecule type" value="Genomic_DNA"/>
</dbReference>
<keyword evidence="2" id="KW-0963">Cytoplasm</keyword>
<keyword evidence="4" id="KW-0206">Cytoskeleton</keyword>
<evidence type="ECO:0000256" key="4">
    <source>
        <dbReference type="ARBA" id="ARBA00023212"/>
    </source>
</evidence>
<dbReference type="InterPro" id="IPR006602">
    <property type="entry name" value="DM10_dom"/>
</dbReference>
<dbReference type="Gene3D" id="1.10.238.10">
    <property type="entry name" value="EF-hand"/>
    <property type="match status" value="1"/>
</dbReference>
<dbReference type="GO" id="GO:0005930">
    <property type="term" value="C:axoneme"/>
    <property type="evidence" value="ECO:0007669"/>
    <property type="project" value="UniProtKB-SubCell"/>
</dbReference>
<evidence type="ECO:0000259" key="6">
    <source>
        <dbReference type="PROSITE" id="PS51336"/>
    </source>
</evidence>
<evidence type="ECO:0000256" key="2">
    <source>
        <dbReference type="ARBA" id="ARBA00022490"/>
    </source>
</evidence>
<dbReference type="InterPro" id="IPR040193">
    <property type="entry name" value="EFHC1/EFHC2/EFHB"/>
</dbReference>
<name>A0A0R3TM42_RODNA</name>
<dbReference type="FunFam" id="2.30.29.170:FF:000001">
    <property type="entry name" value="EF-hand domain containing 1"/>
    <property type="match status" value="1"/>
</dbReference>
<evidence type="ECO:0000256" key="5">
    <source>
        <dbReference type="ARBA" id="ARBA00023273"/>
    </source>
</evidence>
<evidence type="ECO:0000256" key="3">
    <source>
        <dbReference type="ARBA" id="ARBA00022737"/>
    </source>
</evidence>
<dbReference type="SMART" id="SM00676">
    <property type="entry name" value="DM10"/>
    <property type="match status" value="3"/>
</dbReference>
<feature type="domain" description="DM10" evidence="6">
    <location>
        <begin position="406"/>
        <end position="499"/>
    </location>
</feature>
<dbReference type="Proteomes" id="UP000278807">
    <property type="component" value="Unassembled WGS sequence"/>
</dbReference>
<evidence type="ECO:0000313" key="9">
    <source>
        <dbReference type="WBParaSite" id="HNAJ_0000836301-mRNA-1"/>
    </source>
</evidence>
<dbReference type="FunFam" id="2.30.29.170:FF:000004">
    <property type="entry name" value="EF-hand domain containing 2"/>
    <property type="match status" value="1"/>
</dbReference>
<dbReference type="Gene3D" id="2.30.29.170">
    <property type="match status" value="3"/>
</dbReference>
<reference evidence="9" key="1">
    <citation type="submission" date="2016-04" db="UniProtKB">
        <authorList>
            <consortium name="WormBaseParasite"/>
        </authorList>
    </citation>
    <scope>IDENTIFICATION</scope>
</reference>
<evidence type="ECO:0000256" key="1">
    <source>
        <dbReference type="ARBA" id="ARBA00004430"/>
    </source>
</evidence>
<dbReference type="GO" id="GO:0072686">
    <property type="term" value="C:mitotic spindle"/>
    <property type="evidence" value="ECO:0007669"/>
    <property type="project" value="TreeGrafter"/>
</dbReference>
<reference evidence="7 8" key="2">
    <citation type="submission" date="2018-11" db="EMBL/GenBank/DDBJ databases">
        <authorList>
            <consortium name="Pathogen Informatics"/>
        </authorList>
    </citation>
    <scope>NUCLEOTIDE SEQUENCE [LARGE SCALE GENOMIC DNA]</scope>
</reference>
<dbReference type="WBParaSite" id="HNAJ_0000836301-mRNA-1">
    <property type="protein sequence ID" value="HNAJ_0000836301-mRNA-1"/>
    <property type="gene ID" value="HNAJ_0000836301"/>
</dbReference>